<dbReference type="CDD" id="cd09917">
    <property type="entry name" value="F-box_SF"/>
    <property type="match status" value="1"/>
</dbReference>
<proteinExistence type="predicted"/>
<gene>
    <name evidence="2" type="ORF">MUCCIDRAFT_166279</name>
</gene>
<reference evidence="2 3" key="1">
    <citation type="submission" date="2015-06" db="EMBL/GenBank/DDBJ databases">
        <title>Expansion of signal transduction pathways in fungi by whole-genome duplication.</title>
        <authorList>
            <consortium name="DOE Joint Genome Institute"/>
            <person name="Corrochano L.M."/>
            <person name="Kuo A."/>
            <person name="Marcet-Houben M."/>
            <person name="Polaino S."/>
            <person name="Salamov A."/>
            <person name="Villalobos J.M."/>
            <person name="Alvarez M.I."/>
            <person name="Avalos J."/>
            <person name="Benito E.P."/>
            <person name="Benoit I."/>
            <person name="Burger G."/>
            <person name="Camino L.P."/>
            <person name="Canovas D."/>
            <person name="Cerda-Olmedo E."/>
            <person name="Cheng J.-F."/>
            <person name="Dominguez A."/>
            <person name="Elias M."/>
            <person name="Eslava A.P."/>
            <person name="Glaser F."/>
            <person name="Grimwood J."/>
            <person name="Gutierrez G."/>
            <person name="Heitman J."/>
            <person name="Henrissat B."/>
            <person name="Iturriaga E.A."/>
            <person name="Lang B.F."/>
            <person name="Lavin J.L."/>
            <person name="Lee S."/>
            <person name="Li W."/>
            <person name="Lindquist E."/>
            <person name="Lopez-Garcia S."/>
            <person name="Luque E.M."/>
            <person name="Marcos A.T."/>
            <person name="Martin J."/>
            <person name="Mccluskey K."/>
            <person name="Medina H.R."/>
            <person name="Miralles-Duran A."/>
            <person name="Miyazaki A."/>
            <person name="Munoz-Torres E."/>
            <person name="Oguiza J.A."/>
            <person name="Ohm R."/>
            <person name="Olmedo M."/>
            <person name="Orejas M."/>
            <person name="Ortiz-Castellanos L."/>
            <person name="Pisabarro A.G."/>
            <person name="Rodriguez-Romero J."/>
            <person name="Ruiz-Herrera J."/>
            <person name="Ruiz-Vazquez R."/>
            <person name="Sanz C."/>
            <person name="Schackwitz W."/>
            <person name="Schmutz J."/>
            <person name="Shahriari M."/>
            <person name="Shelest E."/>
            <person name="Silva-Franco F."/>
            <person name="Soanes D."/>
            <person name="Syed K."/>
            <person name="Tagua V.G."/>
            <person name="Talbot N.J."/>
            <person name="Thon M."/>
            <person name="De Vries R.P."/>
            <person name="Wiebenga A."/>
            <person name="Yadav J.S."/>
            <person name="Braun E.L."/>
            <person name="Baker S."/>
            <person name="Garre V."/>
            <person name="Horwitz B."/>
            <person name="Torres-Martinez S."/>
            <person name="Idnurm A."/>
            <person name="Herrera-Estrella A."/>
            <person name="Gabaldon T."/>
            <person name="Grigoriev I.V."/>
        </authorList>
    </citation>
    <scope>NUCLEOTIDE SEQUENCE [LARGE SCALE GENOMIC DNA]</scope>
    <source>
        <strain evidence="2 3">CBS 277.49</strain>
    </source>
</reference>
<dbReference type="InterPro" id="IPR001810">
    <property type="entry name" value="F-box_dom"/>
</dbReference>
<name>A0A168IXY9_MUCCL</name>
<feature type="domain" description="F-box" evidence="1">
    <location>
        <begin position="1"/>
        <end position="47"/>
    </location>
</feature>
<accession>A0A168IXY9</accession>
<dbReference type="Pfam" id="PF00646">
    <property type="entry name" value="F-box"/>
    <property type="match status" value="1"/>
</dbReference>
<dbReference type="AlphaFoldDB" id="A0A168IXY9"/>
<keyword evidence="3" id="KW-1185">Reference proteome</keyword>
<sequence length="513" mass="60232">MITRLPEEVWEQICSYLNYQDQFQLALTNKKSYDIVKMARSDQYLVIDHNQSVSPASSFLIHQVIKITIANNLSGLRLYQLLRHFRFVSVVDLTAIDINKVDANKLISYLRQIKRNFNLTVKENDSGKLKHIVDINGCNNIHVIEHRKRKYNAEEEEEQLERQQREPLPVSEIMKPLKESLSTYEKRLREFTLSPSSHVPFALAKLNVSKEYRSMMHAEGHGLEDLIDGLAIEDAIVMIGQQFVESVLFSNEGSYVLITQLEVYYKDREIDDASINNVQLVDNEYEKRPVVVVERKTAQKSAWYELKLYYKKYELLVTGAVHGRVDEETFDCFLGSSRAPNSLMQQSHWIVLAPKKSVPFERDIRLLQSFRNRASTFEWAFKSQNFIQRRFHTVNPLTYYQGRDVDYYSIASFILECGSKGRVTRTQAWKCRRMLYKMEFWVHLGLKQKPSPNEVLEAVKNQHKLCKMKRWMLELVFSPTPGTITNEELTVLYKNFLYQKLKAENQKRMKQLQ</sequence>
<evidence type="ECO:0000313" key="3">
    <source>
        <dbReference type="Proteomes" id="UP000077051"/>
    </source>
</evidence>
<evidence type="ECO:0000313" key="2">
    <source>
        <dbReference type="EMBL" id="OAD00498.1"/>
    </source>
</evidence>
<dbReference type="InterPro" id="IPR036047">
    <property type="entry name" value="F-box-like_dom_sf"/>
</dbReference>
<dbReference type="OrthoDB" id="2245448at2759"/>
<evidence type="ECO:0000259" key="1">
    <source>
        <dbReference type="PROSITE" id="PS50181"/>
    </source>
</evidence>
<protein>
    <recommendedName>
        <fullName evidence="1">F-box domain-containing protein</fullName>
    </recommendedName>
</protein>
<dbReference type="Proteomes" id="UP000077051">
    <property type="component" value="Unassembled WGS sequence"/>
</dbReference>
<organism evidence="2 3">
    <name type="scientific">Mucor lusitanicus CBS 277.49</name>
    <dbReference type="NCBI Taxonomy" id="747725"/>
    <lineage>
        <taxon>Eukaryota</taxon>
        <taxon>Fungi</taxon>
        <taxon>Fungi incertae sedis</taxon>
        <taxon>Mucoromycota</taxon>
        <taxon>Mucoromycotina</taxon>
        <taxon>Mucoromycetes</taxon>
        <taxon>Mucorales</taxon>
        <taxon>Mucorineae</taxon>
        <taxon>Mucoraceae</taxon>
        <taxon>Mucor</taxon>
    </lineage>
</organism>
<dbReference type="EMBL" id="AMYB01000007">
    <property type="protein sequence ID" value="OAD00498.1"/>
    <property type="molecule type" value="Genomic_DNA"/>
</dbReference>
<comment type="caution">
    <text evidence="2">The sequence shown here is derived from an EMBL/GenBank/DDBJ whole genome shotgun (WGS) entry which is preliminary data.</text>
</comment>
<dbReference type="SUPFAM" id="SSF81383">
    <property type="entry name" value="F-box domain"/>
    <property type="match status" value="1"/>
</dbReference>
<dbReference type="PROSITE" id="PS50181">
    <property type="entry name" value="FBOX"/>
    <property type="match status" value="1"/>
</dbReference>
<dbReference type="VEuPathDB" id="FungiDB:MUCCIDRAFT_166279"/>